<feature type="coiled-coil region" evidence="1">
    <location>
        <begin position="107"/>
        <end position="159"/>
    </location>
</feature>
<dbReference type="EMBL" id="CP099420">
    <property type="protein sequence ID" value="USW51625.1"/>
    <property type="molecule type" value="Genomic_DNA"/>
</dbReference>
<reference evidence="2" key="1">
    <citation type="submission" date="2022-06" db="EMBL/GenBank/DDBJ databases">
        <title>Complete genome sequences of two strains of the flax pathogen Septoria linicola.</title>
        <authorList>
            <person name="Lapalu N."/>
            <person name="Simon A."/>
            <person name="Demenou B."/>
            <person name="Paumier D."/>
            <person name="Guillot M.-P."/>
            <person name="Gout L."/>
            <person name="Valade R."/>
        </authorList>
    </citation>
    <scope>NUCLEOTIDE SEQUENCE</scope>
    <source>
        <strain evidence="2">SE15195</strain>
    </source>
</reference>
<organism evidence="2 3">
    <name type="scientific">Septoria linicola</name>
    <dbReference type="NCBI Taxonomy" id="215465"/>
    <lineage>
        <taxon>Eukaryota</taxon>
        <taxon>Fungi</taxon>
        <taxon>Dikarya</taxon>
        <taxon>Ascomycota</taxon>
        <taxon>Pezizomycotina</taxon>
        <taxon>Dothideomycetes</taxon>
        <taxon>Dothideomycetidae</taxon>
        <taxon>Mycosphaerellales</taxon>
        <taxon>Mycosphaerellaceae</taxon>
        <taxon>Septoria</taxon>
    </lineage>
</organism>
<keyword evidence="3" id="KW-1185">Reference proteome</keyword>
<dbReference type="AlphaFoldDB" id="A0A9Q9AS96"/>
<name>A0A9Q9AS96_9PEZI</name>
<proteinExistence type="predicted"/>
<evidence type="ECO:0000313" key="2">
    <source>
        <dbReference type="EMBL" id="USW51625.1"/>
    </source>
</evidence>
<protein>
    <submittedName>
        <fullName evidence="2">Uncharacterized protein</fullName>
    </submittedName>
</protein>
<keyword evidence="1" id="KW-0175">Coiled coil</keyword>
<evidence type="ECO:0000256" key="1">
    <source>
        <dbReference type="SAM" id="Coils"/>
    </source>
</evidence>
<dbReference type="Proteomes" id="UP001056384">
    <property type="component" value="Chromosome 3"/>
</dbReference>
<gene>
    <name evidence="2" type="ORF">Slin15195_G049440</name>
</gene>
<sequence length="336" mass="37013">MPKAHRGRLPPDKCQASFPDAEAEQKSLAAAIVKVSDALQECGNEAHLTSHHWQQLRKSIITSDTSASPAWLQRVRSQFCAFAGHVGDEITADDVAAQEQLAGKARIRQLEENVAQVTDAAMLAQGEASTTHEYDLRAIAQLEAETARLQAELVQVSSSSRSVDKKRIAVKDQSIVELNARLGRKHEEVAVLKTEIRECTANVENLLREKAEQSALVDQLQEEKEAAEAEAINSRLDMQQIAKRAETARRVAAAERIGRGRVRAEQNIFADQRLRPEHTGRAVAGTPTPAYYHAPRLDVMPARNEAVLRSSNTSFDPSLLQRKIANIRARITPASS</sequence>
<feature type="coiled-coil region" evidence="1">
    <location>
        <begin position="189"/>
        <end position="237"/>
    </location>
</feature>
<evidence type="ECO:0000313" key="3">
    <source>
        <dbReference type="Proteomes" id="UP001056384"/>
    </source>
</evidence>
<accession>A0A9Q9AS96</accession>